<dbReference type="PANTHER" id="PTHR12532:SF6">
    <property type="entry name" value="TRANSCRIPTIONAL REGULATORY PROTEIN YEBC-RELATED"/>
    <property type="match status" value="1"/>
</dbReference>
<feature type="domain" description="TACO1/YebC-like second and third" evidence="8">
    <location>
        <begin position="82"/>
        <end position="238"/>
    </location>
</feature>
<organism evidence="10 11">
    <name type="scientific">Alkalicoccus luteus</name>
    <dbReference type="NCBI Taxonomy" id="1237094"/>
    <lineage>
        <taxon>Bacteria</taxon>
        <taxon>Bacillati</taxon>
        <taxon>Bacillota</taxon>
        <taxon>Bacilli</taxon>
        <taxon>Bacillales</taxon>
        <taxon>Bacillaceae</taxon>
        <taxon>Alkalicoccus</taxon>
    </lineage>
</organism>
<dbReference type="EMBL" id="JAATHJ010000003">
    <property type="protein sequence ID" value="NJP36578.1"/>
    <property type="molecule type" value="Genomic_DNA"/>
</dbReference>
<dbReference type="FunFam" id="1.10.10.200:FF:000002">
    <property type="entry name" value="Probable transcriptional regulatory protein CLM62_37755"/>
    <property type="match status" value="1"/>
</dbReference>
<evidence type="ECO:0000313" key="10">
    <source>
        <dbReference type="EMBL" id="NJP36578.1"/>
    </source>
</evidence>
<dbReference type="PANTHER" id="PTHR12532">
    <property type="entry name" value="TRANSLATIONAL ACTIVATOR OF CYTOCHROME C OXIDASE 1"/>
    <property type="match status" value="1"/>
</dbReference>
<dbReference type="InterPro" id="IPR049083">
    <property type="entry name" value="TACO1_YebC_N"/>
</dbReference>
<dbReference type="GO" id="GO:0006355">
    <property type="term" value="P:regulation of DNA-templated transcription"/>
    <property type="evidence" value="ECO:0007669"/>
    <property type="project" value="UniProtKB-UniRule"/>
</dbReference>
<dbReference type="AlphaFoldDB" id="A0A969TSH3"/>
<reference evidence="10 11" key="1">
    <citation type="submission" date="2020-03" db="EMBL/GenBank/DDBJ databases">
        <title>Assessment of the enzymatic potential of alkaline-tolerant lipase obtained from Bacillus luteus H11 (technogenic soil) for the bioremediation of saline soils contaminated with petroleum substances.</title>
        <authorList>
            <person name="Kalwasinska A."/>
        </authorList>
    </citation>
    <scope>NUCLEOTIDE SEQUENCE [LARGE SCALE GENOMIC DNA]</scope>
    <source>
        <strain evidence="10 11">H11</strain>
    </source>
</reference>
<dbReference type="Gene3D" id="3.30.70.980">
    <property type="match status" value="2"/>
</dbReference>
<dbReference type="Pfam" id="PF01709">
    <property type="entry name" value="Transcrip_reg"/>
    <property type="match status" value="1"/>
</dbReference>
<evidence type="ECO:0000256" key="2">
    <source>
        <dbReference type="ARBA" id="ARBA00022490"/>
    </source>
</evidence>
<dbReference type="GO" id="GO:0005829">
    <property type="term" value="C:cytosol"/>
    <property type="evidence" value="ECO:0007669"/>
    <property type="project" value="TreeGrafter"/>
</dbReference>
<evidence type="ECO:0000313" key="11">
    <source>
        <dbReference type="Proteomes" id="UP000752012"/>
    </source>
</evidence>
<evidence type="ECO:0000256" key="3">
    <source>
        <dbReference type="ARBA" id="ARBA00023015"/>
    </source>
</evidence>
<keyword evidence="4 6" id="KW-0238">DNA-binding</keyword>
<evidence type="ECO:0000259" key="9">
    <source>
        <dbReference type="Pfam" id="PF20772"/>
    </source>
</evidence>
<dbReference type="Gene3D" id="1.10.10.200">
    <property type="match status" value="1"/>
</dbReference>
<dbReference type="Proteomes" id="UP000752012">
    <property type="component" value="Unassembled WGS sequence"/>
</dbReference>
<keyword evidence="2 6" id="KW-0963">Cytoplasm</keyword>
<keyword evidence="5 6" id="KW-0804">Transcription</keyword>
<accession>A0A969TSH3</accession>
<dbReference type="InterPro" id="IPR048300">
    <property type="entry name" value="TACO1_YebC-like_2nd/3rd_dom"/>
</dbReference>
<feature type="region of interest" description="Disordered" evidence="7">
    <location>
        <begin position="1"/>
        <end position="21"/>
    </location>
</feature>
<comment type="caution">
    <text evidence="10">The sequence shown here is derived from an EMBL/GenBank/DDBJ whole genome shotgun (WGS) entry which is preliminary data.</text>
</comment>
<dbReference type="HAMAP" id="MF_00693">
    <property type="entry name" value="Transcrip_reg_TACO1"/>
    <property type="match status" value="1"/>
</dbReference>
<sequence length="243" mass="26891">MAGHSKWNNIKHRKGRQDEKRGKLFTKISKEIYQAVRTGGENPVTNLALRSALDKAKQVNMPKDNIDRTMKKAAGGLDGVDYEHVVYEGYGPAGTAVYVEALTENRNRTAAEVRLAFNKNGGSLGENGCVSFMFQRRGRLILKSERQVDEEEMLLSVLEAGGDDMQVVEQMVYIETDPSSLDAVREQLENLEGMVITEAELAMVPDVSVILDEAAAEQAADLIDALEDSDDVQHVFHNGSFPY</sequence>
<proteinExistence type="inferred from homology"/>
<name>A0A969TSH3_9BACI</name>
<dbReference type="Pfam" id="PF20772">
    <property type="entry name" value="TACO1_YebC_N"/>
    <property type="match status" value="1"/>
</dbReference>
<protein>
    <recommendedName>
        <fullName evidence="6">Probable transcriptional regulatory protein HCN83_03115</fullName>
    </recommendedName>
</protein>
<gene>
    <name evidence="10" type="ORF">HCN83_03115</name>
</gene>
<dbReference type="GO" id="GO:0003677">
    <property type="term" value="F:DNA binding"/>
    <property type="evidence" value="ECO:0007669"/>
    <property type="project" value="UniProtKB-UniRule"/>
</dbReference>
<dbReference type="NCBIfam" id="NF009044">
    <property type="entry name" value="PRK12378.1"/>
    <property type="match status" value="1"/>
</dbReference>
<dbReference type="RefSeq" id="WP_168004864.1">
    <property type="nucleotide sequence ID" value="NZ_JAATHJ010000003.1"/>
</dbReference>
<dbReference type="InterPro" id="IPR002876">
    <property type="entry name" value="Transcrip_reg_TACO1-like"/>
</dbReference>
<evidence type="ECO:0000256" key="1">
    <source>
        <dbReference type="ARBA" id="ARBA00008724"/>
    </source>
</evidence>
<dbReference type="InterPro" id="IPR026564">
    <property type="entry name" value="Transcrip_reg_TACO1-like_dom3"/>
</dbReference>
<keyword evidence="3 6" id="KW-0805">Transcription regulation</keyword>
<feature type="domain" description="TACO1/YebC-like N-terminal" evidence="9">
    <location>
        <begin position="5"/>
        <end position="75"/>
    </location>
</feature>
<dbReference type="NCBIfam" id="NF001030">
    <property type="entry name" value="PRK00110.1"/>
    <property type="match status" value="1"/>
</dbReference>
<dbReference type="InterPro" id="IPR029072">
    <property type="entry name" value="YebC-like"/>
</dbReference>
<comment type="similarity">
    <text evidence="1 6">Belongs to the TACO1 family.</text>
</comment>
<evidence type="ECO:0000256" key="6">
    <source>
        <dbReference type="HAMAP-Rule" id="MF_00693"/>
    </source>
</evidence>
<evidence type="ECO:0000256" key="5">
    <source>
        <dbReference type="ARBA" id="ARBA00023163"/>
    </source>
</evidence>
<dbReference type="NCBIfam" id="TIGR01033">
    <property type="entry name" value="YebC/PmpR family DNA-binding transcriptional regulator"/>
    <property type="match status" value="1"/>
</dbReference>
<evidence type="ECO:0000256" key="4">
    <source>
        <dbReference type="ARBA" id="ARBA00023125"/>
    </source>
</evidence>
<evidence type="ECO:0000256" key="7">
    <source>
        <dbReference type="SAM" id="MobiDB-lite"/>
    </source>
</evidence>
<dbReference type="SUPFAM" id="SSF75625">
    <property type="entry name" value="YebC-like"/>
    <property type="match status" value="1"/>
</dbReference>
<keyword evidence="11" id="KW-1185">Reference proteome</keyword>
<comment type="subcellular location">
    <subcellularLocation>
        <location evidence="6">Cytoplasm</location>
    </subcellularLocation>
</comment>
<dbReference type="InterPro" id="IPR017856">
    <property type="entry name" value="Integrase-like_N"/>
</dbReference>
<evidence type="ECO:0000259" key="8">
    <source>
        <dbReference type="Pfam" id="PF01709"/>
    </source>
</evidence>